<organism evidence="2 3">
    <name type="scientific">Enterobacter cloacae</name>
    <dbReference type="NCBI Taxonomy" id="550"/>
    <lineage>
        <taxon>Bacteria</taxon>
        <taxon>Pseudomonadati</taxon>
        <taxon>Pseudomonadota</taxon>
        <taxon>Gammaproteobacteria</taxon>
        <taxon>Enterobacterales</taxon>
        <taxon>Enterobacteriaceae</taxon>
        <taxon>Enterobacter</taxon>
        <taxon>Enterobacter cloacae complex</taxon>
    </lineage>
</organism>
<keyword evidence="1" id="KW-0732">Signal</keyword>
<evidence type="ECO:0000256" key="1">
    <source>
        <dbReference type="SAM" id="SignalP"/>
    </source>
</evidence>
<sequence>MKNILLIALSVLGSPAAYAVYFNSIIYDMDDSKDFIARSVINDTKKTNLYTLSAYKISRPGNGLEPPVNNIARDLVWSPLKFTVQPNGREYFKLYYRGPKDDVERYYRVIFRETPVTLFPWRAEQKKMDFIPVVSMSTILIVRPRKTHLRYEIDEQNGTIKNTGNTFFRVILQKGCNGDDESSTQFYMLPGEIWKGTEAKSGNKKFIVALGKYHHLGSGCFSSQPG</sequence>
<name>A0A144V3I7_ENTCL</name>
<feature type="chain" id="PRO_5009814458" evidence="1">
    <location>
        <begin position="20"/>
        <end position="226"/>
    </location>
</feature>
<gene>
    <name evidence="2" type="primary">yagV_2</name>
    <name evidence="2" type="ORF">SAMEA2273318_04926</name>
</gene>
<dbReference type="InterPro" id="IPR008962">
    <property type="entry name" value="PapD-like_sf"/>
</dbReference>
<dbReference type="EMBL" id="FJXR01000056">
    <property type="protein sequence ID" value="CZW48579.1"/>
    <property type="molecule type" value="Genomic_DNA"/>
</dbReference>
<dbReference type="AlphaFoldDB" id="A0A144V3I7"/>
<dbReference type="RefSeq" id="WP_063145793.1">
    <property type="nucleotide sequence ID" value="NZ_FJXR01000056.1"/>
</dbReference>
<feature type="signal peptide" evidence="1">
    <location>
        <begin position="1"/>
        <end position="19"/>
    </location>
</feature>
<proteinExistence type="predicted"/>
<evidence type="ECO:0000313" key="3">
    <source>
        <dbReference type="Proteomes" id="UP000076008"/>
    </source>
</evidence>
<dbReference type="InterPro" id="IPR013783">
    <property type="entry name" value="Ig-like_fold"/>
</dbReference>
<dbReference type="Gene3D" id="2.60.40.10">
    <property type="entry name" value="Immunoglobulins"/>
    <property type="match status" value="1"/>
</dbReference>
<dbReference type="SUPFAM" id="SSF49354">
    <property type="entry name" value="PapD-like"/>
    <property type="match status" value="1"/>
</dbReference>
<protein>
    <submittedName>
        <fullName evidence="2">Protein YagV</fullName>
    </submittedName>
</protein>
<dbReference type="Proteomes" id="UP000076008">
    <property type="component" value="Unassembled WGS sequence"/>
</dbReference>
<accession>A0A144V3I7</accession>
<evidence type="ECO:0000313" key="2">
    <source>
        <dbReference type="EMBL" id="CZW48579.1"/>
    </source>
</evidence>
<reference evidence="2 3" key="1">
    <citation type="submission" date="2016-03" db="EMBL/GenBank/DDBJ databases">
        <authorList>
            <consortium name="Pathogen Informatics"/>
        </authorList>
    </citation>
    <scope>NUCLEOTIDE SEQUENCE [LARGE SCALE GENOMIC DNA]</scope>
    <source>
        <strain evidence="3">e1252</strain>
    </source>
</reference>